<protein>
    <submittedName>
        <fullName evidence="1">YaaL family protein</fullName>
    </submittedName>
</protein>
<dbReference type="Pfam" id="PF10704">
    <property type="entry name" value="DUF2508"/>
    <property type="match status" value="1"/>
</dbReference>
<accession>A0ABN0Z8Q6</accession>
<evidence type="ECO:0000313" key="1">
    <source>
        <dbReference type="EMBL" id="GAA0439157.1"/>
    </source>
</evidence>
<dbReference type="EMBL" id="BAAADM010000039">
    <property type="protein sequence ID" value="GAA0439157.1"/>
    <property type="molecule type" value="Genomic_DNA"/>
</dbReference>
<organism evidence="1 2">
    <name type="scientific">Lentibacillus halophilus</name>
    <dbReference type="NCBI Taxonomy" id="295065"/>
    <lineage>
        <taxon>Bacteria</taxon>
        <taxon>Bacillati</taxon>
        <taxon>Bacillota</taxon>
        <taxon>Bacilli</taxon>
        <taxon>Bacillales</taxon>
        <taxon>Bacillaceae</taxon>
        <taxon>Lentibacillus</taxon>
    </lineage>
</organism>
<proteinExistence type="predicted"/>
<evidence type="ECO:0000313" key="2">
    <source>
        <dbReference type="Proteomes" id="UP001501459"/>
    </source>
</evidence>
<keyword evidence="2" id="KW-1185">Reference proteome</keyword>
<name>A0ABN0Z8Q6_9BACI</name>
<dbReference type="InterPro" id="IPR019644">
    <property type="entry name" value="DUF2508"/>
</dbReference>
<dbReference type="Proteomes" id="UP001501459">
    <property type="component" value="Unassembled WGS sequence"/>
</dbReference>
<comment type="caution">
    <text evidence="1">The sequence shown here is derived from an EMBL/GenBank/DDBJ whole genome shotgun (WGS) entry which is preliminary data.</text>
</comment>
<reference evidence="1 2" key="1">
    <citation type="journal article" date="2019" name="Int. J. Syst. Evol. Microbiol.">
        <title>The Global Catalogue of Microorganisms (GCM) 10K type strain sequencing project: providing services to taxonomists for standard genome sequencing and annotation.</title>
        <authorList>
            <consortium name="The Broad Institute Genomics Platform"/>
            <consortium name="The Broad Institute Genome Sequencing Center for Infectious Disease"/>
            <person name="Wu L."/>
            <person name="Ma J."/>
        </authorList>
    </citation>
    <scope>NUCLEOTIDE SEQUENCE [LARGE SCALE GENOMIC DNA]</scope>
    <source>
        <strain evidence="1 2">JCM 12149</strain>
    </source>
</reference>
<dbReference type="RefSeq" id="WP_343752183.1">
    <property type="nucleotide sequence ID" value="NZ_BAAADM010000039.1"/>
</dbReference>
<sequence length="72" mass="8796">MRKTRKNKETDQQLLDAIIALEHEWKQIQAIVDKSIEPTEDVFFRQNLARENYLFLLREAKRRHIGIIRYTR</sequence>
<gene>
    <name evidence="1" type="ORF">GCM10008983_15060</name>
</gene>